<accession>A0A6L6GC69</accession>
<name>A0A6L6GC69_9GAMM</name>
<dbReference type="RefSeq" id="WP_154771770.1">
    <property type="nucleotide sequence ID" value="NZ_JAXHPJ010000023.1"/>
</dbReference>
<dbReference type="Proteomes" id="UP000473854">
    <property type="component" value="Unassembled WGS sequence"/>
</dbReference>
<reference evidence="2 3" key="1">
    <citation type="submission" date="2019-11" db="EMBL/GenBank/DDBJ databases">
        <authorList>
            <person name="An D."/>
        </authorList>
    </citation>
    <scope>NUCLEOTIDE SEQUENCE [LARGE SCALE GENOMIC DNA]</scope>
    <source>
        <strain evidence="2 3">YIM 103518</strain>
    </source>
</reference>
<evidence type="ECO:0000313" key="2">
    <source>
        <dbReference type="EMBL" id="MTD10108.1"/>
    </source>
</evidence>
<proteinExistence type="predicted"/>
<evidence type="ECO:0000256" key="1">
    <source>
        <dbReference type="SAM" id="Phobius"/>
    </source>
</evidence>
<organism evidence="2 3">
    <name type="scientific">Acinetobacter faecalis</name>
    <dbReference type="NCBI Taxonomy" id="2665161"/>
    <lineage>
        <taxon>Bacteria</taxon>
        <taxon>Pseudomonadati</taxon>
        <taxon>Pseudomonadota</taxon>
        <taxon>Gammaproteobacteria</taxon>
        <taxon>Moraxellales</taxon>
        <taxon>Moraxellaceae</taxon>
        <taxon>Acinetobacter</taxon>
    </lineage>
</organism>
<keyword evidence="1" id="KW-1133">Transmembrane helix</keyword>
<dbReference type="EMBL" id="WLYL01000002">
    <property type="protein sequence ID" value="MTD10108.1"/>
    <property type="molecule type" value="Genomic_DNA"/>
</dbReference>
<dbReference type="AlphaFoldDB" id="A0A6L6GC69"/>
<protein>
    <submittedName>
        <fullName evidence="2">Uncharacterized protein</fullName>
    </submittedName>
</protein>
<keyword evidence="1" id="KW-0472">Membrane</keyword>
<feature type="transmembrane region" description="Helical" evidence="1">
    <location>
        <begin position="95"/>
        <end position="115"/>
    </location>
</feature>
<evidence type="ECO:0000313" key="3">
    <source>
        <dbReference type="Proteomes" id="UP000473854"/>
    </source>
</evidence>
<sequence>MLDFWYSEKCTREIKLVSCIVTCVMIYYFSTIAPLEALYVCFALAIGVLFHILRLLDMKLDQQNKYAESFKVIFFTIRILAVVFLVQALPETNKLSLTAQSLGFICLGFFLVTIYENRAKRFNS</sequence>
<comment type="caution">
    <text evidence="2">The sequence shown here is derived from an EMBL/GenBank/DDBJ whole genome shotgun (WGS) entry which is preliminary data.</text>
</comment>
<gene>
    <name evidence="2" type="ORF">GIX10_01365</name>
</gene>
<keyword evidence="1" id="KW-0812">Transmembrane</keyword>
<feature type="transmembrane region" description="Helical" evidence="1">
    <location>
        <begin position="68"/>
        <end position="89"/>
    </location>
</feature>
<feature type="transmembrane region" description="Helical" evidence="1">
    <location>
        <begin position="37"/>
        <end position="56"/>
    </location>
</feature>
<feature type="transmembrane region" description="Helical" evidence="1">
    <location>
        <begin position="12"/>
        <end position="31"/>
    </location>
</feature>